<evidence type="ECO:0000256" key="5">
    <source>
        <dbReference type="ARBA" id="ARBA00023136"/>
    </source>
</evidence>
<comment type="similarity">
    <text evidence="2">Belongs to the autoinducer-2 exporter (AI-2E) (TC 2.A.86) family.</text>
</comment>
<evidence type="ECO:0000256" key="6">
    <source>
        <dbReference type="SAM" id="Phobius"/>
    </source>
</evidence>
<organism evidence="7 8">
    <name type="scientific">Teladorsagia circumcincta</name>
    <name type="common">Brown stomach worm</name>
    <name type="synonym">Ostertagia circumcincta</name>
    <dbReference type="NCBI Taxonomy" id="45464"/>
    <lineage>
        <taxon>Eukaryota</taxon>
        <taxon>Metazoa</taxon>
        <taxon>Ecdysozoa</taxon>
        <taxon>Nematoda</taxon>
        <taxon>Chromadorea</taxon>
        <taxon>Rhabditida</taxon>
        <taxon>Rhabditina</taxon>
        <taxon>Rhabditomorpha</taxon>
        <taxon>Strongyloidea</taxon>
        <taxon>Trichostrongylidae</taxon>
        <taxon>Teladorsagia</taxon>
    </lineage>
</organism>
<evidence type="ECO:0000256" key="1">
    <source>
        <dbReference type="ARBA" id="ARBA00004141"/>
    </source>
</evidence>
<dbReference type="Proteomes" id="UP000230423">
    <property type="component" value="Unassembled WGS sequence"/>
</dbReference>
<feature type="transmembrane region" description="Helical" evidence="6">
    <location>
        <begin position="25"/>
        <end position="46"/>
    </location>
</feature>
<proteinExistence type="inferred from homology"/>
<keyword evidence="4 6" id="KW-1133">Transmembrane helix</keyword>
<keyword evidence="8" id="KW-1185">Reference proteome</keyword>
<sequence length="232" mass="25480">MGEEGTPLAIVDRLTTQDQQTALRFAFFNALLFVLTGICFCCLFALYKMMYMFLSPMLWAVLVGTVLFPFKKKVTNVVQGYLTHLQETNTPLVVGVMATPVCALKSFSEKVYSTAIRIYVLSSISLYFGVFKAAVFSACAVVLGLLSSGAWSVDVPQSPDAEFDKEVFIETESETAKLIDTPHEDGSRSGLFSTIGGAVESLWNRVYPPLKQVVDISVAGPLRKFVKVLMSL</sequence>
<reference evidence="7 8" key="1">
    <citation type="submission" date="2015-09" db="EMBL/GenBank/DDBJ databases">
        <title>Draft genome of the parasitic nematode Teladorsagia circumcincta isolate WARC Sus (inbred).</title>
        <authorList>
            <person name="Mitreva M."/>
        </authorList>
    </citation>
    <scope>NUCLEOTIDE SEQUENCE [LARGE SCALE GENOMIC DNA]</scope>
    <source>
        <strain evidence="7 8">S</strain>
    </source>
</reference>
<keyword evidence="5 6" id="KW-0472">Membrane</keyword>
<dbReference type="PANTHER" id="PTHR21716:SF4">
    <property type="entry name" value="TRANSMEMBRANE PROTEIN 245"/>
    <property type="match status" value="1"/>
</dbReference>
<dbReference type="InterPro" id="IPR002549">
    <property type="entry name" value="AI-2E-like"/>
</dbReference>
<accession>A0A2G9U7M8</accession>
<dbReference type="AlphaFoldDB" id="A0A2G9U7M8"/>
<evidence type="ECO:0000313" key="7">
    <source>
        <dbReference type="EMBL" id="PIO66198.1"/>
    </source>
</evidence>
<evidence type="ECO:0000313" key="8">
    <source>
        <dbReference type="Proteomes" id="UP000230423"/>
    </source>
</evidence>
<comment type="subcellular location">
    <subcellularLocation>
        <location evidence="1">Membrane</location>
        <topology evidence="1">Multi-pass membrane protein</topology>
    </subcellularLocation>
</comment>
<keyword evidence="3 6" id="KW-0812">Transmembrane</keyword>
<feature type="transmembrane region" description="Helical" evidence="6">
    <location>
        <begin position="119"/>
        <end position="146"/>
    </location>
</feature>
<dbReference type="EMBL" id="KZ348429">
    <property type="protein sequence ID" value="PIO66198.1"/>
    <property type="molecule type" value="Genomic_DNA"/>
</dbReference>
<evidence type="ECO:0000256" key="4">
    <source>
        <dbReference type="ARBA" id="ARBA00022989"/>
    </source>
</evidence>
<protein>
    <submittedName>
        <fullName evidence="7">Uncharacterized protein</fullName>
    </submittedName>
</protein>
<feature type="transmembrane region" description="Helical" evidence="6">
    <location>
        <begin position="53"/>
        <end position="70"/>
    </location>
</feature>
<dbReference type="OrthoDB" id="5970161at2759"/>
<name>A0A2G9U7M8_TELCI</name>
<dbReference type="PANTHER" id="PTHR21716">
    <property type="entry name" value="TRANSMEMBRANE PROTEIN"/>
    <property type="match status" value="1"/>
</dbReference>
<evidence type="ECO:0000256" key="3">
    <source>
        <dbReference type="ARBA" id="ARBA00022692"/>
    </source>
</evidence>
<evidence type="ECO:0000256" key="2">
    <source>
        <dbReference type="ARBA" id="ARBA00009773"/>
    </source>
</evidence>
<dbReference type="GO" id="GO:0016020">
    <property type="term" value="C:membrane"/>
    <property type="evidence" value="ECO:0007669"/>
    <property type="project" value="UniProtKB-SubCell"/>
</dbReference>
<gene>
    <name evidence="7" type="ORF">TELCIR_12097</name>
</gene>